<feature type="compositionally biased region" description="Low complexity" evidence="1">
    <location>
        <begin position="376"/>
        <end position="392"/>
    </location>
</feature>
<gene>
    <name evidence="4" type="primary">LOC101845094</name>
</gene>
<dbReference type="Pfam" id="PF12736">
    <property type="entry name" value="CABIT"/>
    <property type="match status" value="1"/>
</dbReference>
<dbReference type="GeneID" id="101845094"/>
<feature type="compositionally biased region" description="Pro residues" evidence="1">
    <location>
        <begin position="652"/>
        <end position="676"/>
    </location>
</feature>
<feature type="compositionally biased region" description="Polar residues" evidence="1">
    <location>
        <begin position="875"/>
        <end position="888"/>
    </location>
</feature>
<feature type="region of interest" description="Disordered" evidence="1">
    <location>
        <begin position="478"/>
        <end position="702"/>
    </location>
</feature>
<organism evidence="3 4">
    <name type="scientific">Aplysia californica</name>
    <name type="common">California sea hare</name>
    <dbReference type="NCBI Taxonomy" id="6500"/>
    <lineage>
        <taxon>Eukaryota</taxon>
        <taxon>Metazoa</taxon>
        <taxon>Spiralia</taxon>
        <taxon>Lophotrochozoa</taxon>
        <taxon>Mollusca</taxon>
        <taxon>Gastropoda</taxon>
        <taxon>Heterobranchia</taxon>
        <taxon>Euthyneura</taxon>
        <taxon>Tectipleura</taxon>
        <taxon>Aplysiida</taxon>
        <taxon>Aplysioidea</taxon>
        <taxon>Aplysiidae</taxon>
        <taxon>Aplysia</taxon>
    </lineage>
</organism>
<feature type="compositionally biased region" description="Low complexity" evidence="1">
    <location>
        <begin position="1088"/>
        <end position="1097"/>
    </location>
</feature>
<sequence>MSKARAPSTSSDDVDDHAATAVVKPALKYLGESQTLGSIFQDGSGPRVVVCDQSSLRHMDLTGNNIDLKQPFLLYQKRSVRKASAHSLMFDKDNQTFQVIGNHLLIPEDYQGYFAVLGSLDEIPKDQVVPYFRQAGKLAISPCTSFLIGGDQPVSALMVEGGVKRNVNPVPCSLFPGDVLRKGGIFEATSRMTAKNKLFKKKDIVRKEHFLHCFDAKDRELLIPHRTEGVFYIMSQEGTPLKCPIVTMKNMLQRFRLPLIAKLVFGRIPPTPCAFTGTMLIAESGIDRTVVASTLFNHRNVNVELPVSSGLKFFAVEHTPGLLGSRAYEKALSFCTLNCDTYIRSMKVDQSYKKMGNGKRLSMIQSSQTKDEEQRAGAGSASSSSQAQSTHFSSASQALSSLTGSKDSSVGLVRWADMTNKVSVDDMEHTIYVPSPHETLPMVRSPSKSKEKTPRKDTAASVELNEDTVVKKLLTYQKPDPNEDEIPIRVRSGKISKGKSSSQFKKKESVKYETIGESSTDQSKETGSVKYESIGQYSTDRSSKDKIEDSVYEITWTGSSDGQPLASTDSISGPARNSAKSPRDRKTDSGYSVAKVPESSYVVMNTPGLKQSAQGSPDTPDKKKNIQTKQLPLQKTNNETDGNDSPVLTPISPLPPASSPPILPPPSTFAPPPPTGIQPKFVKNQESASESPALPPRNDGTKGKFVAMHCEALSPPPEDLYEGESETPLSVTGDGSFVDDTIYEDPIDPYDNGNVLIYQNLGNLRLIEPGPEVSDFKQIEMPMDYNQLSIASYNVNAYQAFGDPGSVENTYLNVRSGTLRDKRGENLSPIYHEIDGPYSKPDVEWPTDRVSVDSSQSRPFSSSSSRADSGIYLNTPENSDGSRTNSGIYLNSAEYHDGLSSAGGVIEKDENDNVSSPTEVPSSNVLQELKKRFEGKKSTSSSGKNSNSVHQTSSPSLSEKAKGSFRAAPSAVNAGDKSVSSPVGRGKPSSTSTPDRGQLSTKQNLSQENQSSEEPQRSPWDIQLRKTQASTNTAQPKNSKSPPVSSSSAVSSPEKINSMSSKPSTPVSSAQTKQLPESSSRFVPGPQTPKKPQTTAASSFTAARNTPTATAFSQGQKPTATSPTHEGDFAGVTNSSSQQDNDDDSSKPNPWLNLKKKPTPAKKPSPAKQAPDSGKMFTKIGERNQIMNVLESTGGLKPQTISVLKGFRPDERGKILSGDLEVDELQPLLPTVGIFELNKLKSFLKNHKAN</sequence>
<name>A0ABM0ZZX9_APLCA</name>
<evidence type="ECO:0000259" key="2">
    <source>
        <dbReference type="Pfam" id="PF12736"/>
    </source>
</evidence>
<feature type="compositionally biased region" description="Basic and acidic residues" evidence="1">
    <location>
        <begin position="841"/>
        <end position="851"/>
    </location>
</feature>
<feature type="region of interest" description="Disordered" evidence="1">
    <location>
        <begin position="433"/>
        <end position="460"/>
    </location>
</feature>
<feature type="compositionally biased region" description="Low complexity" evidence="1">
    <location>
        <begin position="1036"/>
        <end position="1069"/>
    </location>
</feature>
<feature type="compositionally biased region" description="Polar residues" evidence="1">
    <location>
        <begin position="988"/>
        <end position="1013"/>
    </location>
</feature>
<keyword evidence="3" id="KW-1185">Reference proteome</keyword>
<evidence type="ECO:0000256" key="1">
    <source>
        <dbReference type="SAM" id="MobiDB-lite"/>
    </source>
</evidence>
<dbReference type="Proteomes" id="UP000694888">
    <property type="component" value="Unplaced"/>
</dbReference>
<feature type="region of interest" description="Disordered" evidence="1">
    <location>
        <begin position="902"/>
        <end position="1175"/>
    </location>
</feature>
<evidence type="ECO:0000313" key="3">
    <source>
        <dbReference type="Proteomes" id="UP000694888"/>
    </source>
</evidence>
<feature type="region of interest" description="Disordered" evidence="1">
    <location>
        <begin position="357"/>
        <end position="392"/>
    </location>
</feature>
<accession>A0ABM0ZZX9</accession>
<feature type="compositionally biased region" description="Low complexity" evidence="1">
    <location>
        <begin position="1162"/>
        <end position="1171"/>
    </location>
</feature>
<feature type="compositionally biased region" description="Polar residues" evidence="1">
    <location>
        <begin position="913"/>
        <end position="926"/>
    </location>
</feature>
<feature type="compositionally biased region" description="Low complexity" evidence="1">
    <location>
        <begin position="938"/>
        <end position="948"/>
    </location>
</feature>
<protein>
    <submittedName>
        <fullName evidence="4">Mucin-17</fullName>
    </submittedName>
</protein>
<feature type="compositionally biased region" description="Polar residues" evidence="1">
    <location>
        <begin position="1025"/>
        <end position="1035"/>
    </location>
</feature>
<dbReference type="RefSeq" id="XP_012938000.1">
    <property type="nucleotide sequence ID" value="XM_013082546.2"/>
</dbReference>
<feature type="compositionally biased region" description="Polar residues" evidence="1">
    <location>
        <begin position="1070"/>
        <end position="1081"/>
    </location>
</feature>
<feature type="region of interest" description="Disordered" evidence="1">
    <location>
        <begin position="830"/>
        <end position="888"/>
    </location>
</feature>
<evidence type="ECO:0000313" key="4">
    <source>
        <dbReference type="RefSeq" id="XP_012938000.1"/>
    </source>
</evidence>
<feature type="region of interest" description="Disordered" evidence="1">
    <location>
        <begin position="716"/>
        <end position="735"/>
    </location>
</feature>
<dbReference type="InterPro" id="IPR025946">
    <property type="entry name" value="CABIT_dom"/>
</dbReference>
<feature type="compositionally biased region" description="Polar residues" evidence="1">
    <location>
        <begin position="1098"/>
        <end position="1124"/>
    </location>
</feature>
<feature type="compositionally biased region" description="Basic and acidic residues" evidence="1">
    <location>
        <begin position="928"/>
        <end position="937"/>
    </location>
</feature>
<feature type="compositionally biased region" description="Basic and acidic residues" evidence="1">
    <location>
        <begin position="448"/>
        <end position="458"/>
    </location>
</feature>
<feature type="compositionally biased region" description="Polar residues" evidence="1">
    <location>
        <begin position="556"/>
        <end position="571"/>
    </location>
</feature>
<proteinExistence type="predicted"/>
<reference evidence="4" key="1">
    <citation type="submission" date="2025-08" db="UniProtKB">
        <authorList>
            <consortium name="RefSeq"/>
        </authorList>
    </citation>
    <scope>IDENTIFICATION</scope>
</reference>
<feature type="compositionally biased region" description="Low complexity" evidence="1">
    <location>
        <begin position="852"/>
        <end position="869"/>
    </location>
</feature>
<feature type="compositionally biased region" description="Polar residues" evidence="1">
    <location>
        <begin position="627"/>
        <end position="640"/>
    </location>
</feature>
<feature type="compositionally biased region" description="Polar residues" evidence="1">
    <location>
        <begin position="608"/>
        <end position="617"/>
    </location>
</feature>
<feature type="domain" description="CABIT" evidence="2">
    <location>
        <begin position="74"/>
        <end position="319"/>
    </location>
</feature>